<dbReference type="PANTHER" id="PTHR42982:SF1">
    <property type="entry name" value="SEC-INDEPENDENT PROTEIN TRANSLOCASE PROTEIN TATA"/>
    <property type="match status" value="1"/>
</dbReference>
<accession>A0A1T4WSQ8</accession>
<feature type="transmembrane region" description="Helical" evidence="9">
    <location>
        <begin position="6"/>
        <end position="25"/>
    </location>
</feature>
<comment type="subcellular location">
    <subcellularLocation>
        <location evidence="1 9">Cell membrane</location>
        <topology evidence="1 9">Single-pass membrane protein</topology>
    </subcellularLocation>
</comment>
<keyword evidence="2 9" id="KW-0813">Transport</keyword>
<feature type="region of interest" description="Disordered" evidence="10">
    <location>
        <begin position="46"/>
        <end position="69"/>
    </location>
</feature>
<evidence type="ECO:0000313" key="12">
    <source>
        <dbReference type="Proteomes" id="UP000190027"/>
    </source>
</evidence>
<organism evidence="11 12">
    <name type="scientific">Paucidesulfovibrio gracilis DSM 16080</name>
    <dbReference type="NCBI Taxonomy" id="1121449"/>
    <lineage>
        <taxon>Bacteria</taxon>
        <taxon>Pseudomonadati</taxon>
        <taxon>Thermodesulfobacteriota</taxon>
        <taxon>Desulfovibrionia</taxon>
        <taxon>Desulfovibrionales</taxon>
        <taxon>Desulfovibrionaceae</taxon>
        <taxon>Paucidesulfovibrio</taxon>
    </lineage>
</organism>
<keyword evidence="7 9" id="KW-0811">Translocation</keyword>
<dbReference type="GO" id="GO:0008320">
    <property type="term" value="F:protein transmembrane transporter activity"/>
    <property type="evidence" value="ECO:0007669"/>
    <property type="project" value="UniProtKB-UniRule"/>
</dbReference>
<keyword evidence="4 9" id="KW-0812">Transmembrane</keyword>
<evidence type="ECO:0000256" key="6">
    <source>
        <dbReference type="ARBA" id="ARBA00022989"/>
    </source>
</evidence>
<feature type="compositionally biased region" description="Basic and acidic residues" evidence="10">
    <location>
        <begin position="53"/>
        <end position="69"/>
    </location>
</feature>
<protein>
    <recommendedName>
        <fullName evidence="9">Sec-independent protein translocase protein TatA</fullName>
    </recommendedName>
</protein>
<dbReference type="NCBIfam" id="TIGR01411">
    <property type="entry name" value="tatAE"/>
    <property type="match status" value="1"/>
</dbReference>
<comment type="similarity">
    <text evidence="9">Belongs to the TatA/E family.</text>
</comment>
<evidence type="ECO:0000256" key="1">
    <source>
        <dbReference type="ARBA" id="ARBA00004162"/>
    </source>
</evidence>
<dbReference type="STRING" id="1121449.SAMN02745704_01347"/>
<evidence type="ECO:0000256" key="7">
    <source>
        <dbReference type="ARBA" id="ARBA00023010"/>
    </source>
</evidence>
<evidence type="ECO:0000313" key="11">
    <source>
        <dbReference type="EMBL" id="SKA80400.1"/>
    </source>
</evidence>
<keyword evidence="8 9" id="KW-0472">Membrane</keyword>
<dbReference type="OrthoDB" id="9813726at2"/>
<dbReference type="GO" id="GO:0043953">
    <property type="term" value="P:protein transport by the Tat complex"/>
    <property type="evidence" value="ECO:0007669"/>
    <property type="project" value="UniProtKB-UniRule"/>
</dbReference>
<name>A0A1T4WSQ8_9BACT</name>
<keyword evidence="5 9" id="KW-0653">Protein transport</keyword>
<dbReference type="PANTHER" id="PTHR42982">
    <property type="entry name" value="SEC-INDEPENDENT PROTEIN TRANSLOCASE PROTEIN TATA"/>
    <property type="match status" value="1"/>
</dbReference>
<evidence type="ECO:0000256" key="5">
    <source>
        <dbReference type="ARBA" id="ARBA00022927"/>
    </source>
</evidence>
<dbReference type="HAMAP" id="MF_00236">
    <property type="entry name" value="TatA_E"/>
    <property type="match status" value="1"/>
</dbReference>
<evidence type="ECO:0000256" key="4">
    <source>
        <dbReference type="ARBA" id="ARBA00022692"/>
    </source>
</evidence>
<evidence type="ECO:0000256" key="2">
    <source>
        <dbReference type="ARBA" id="ARBA00022448"/>
    </source>
</evidence>
<dbReference type="Pfam" id="PF02416">
    <property type="entry name" value="TatA_B_E"/>
    <property type="match status" value="1"/>
</dbReference>
<gene>
    <name evidence="9" type="primary">tatA</name>
    <name evidence="11" type="ORF">SAMN02745704_01347</name>
</gene>
<keyword evidence="12" id="KW-1185">Reference proteome</keyword>
<dbReference type="Gene3D" id="1.20.5.3310">
    <property type="match status" value="1"/>
</dbReference>
<keyword evidence="3 9" id="KW-1003">Cell membrane</keyword>
<comment type="subunit">
    <text evidence="9">Forms a complex with TatC.</text>
</comment>
<evidence type="ECO:0000256" key="9">
    <source>
        <dbReference type="HAMAP-Rule" id="MF_00236"/>
    </source>
</evidence>
<comment type="function">
    <text evidence="9">Part of the twin-arginine translocation (Tat) system that transports large folded proteins containing a characteristic twin-arginine motif in their signal peptide across membranes. TatA could form the protein-conducting channel of the Tat system.</text>
</comment>
<evidence type="ECO:0000256" key="3">
    <source>
        <dbReference type="ARBA" id="ARBA00022475"/>
    </source>
</evidence>
<evidence type="ECO:0000256" key="8">
    <source>
        <dbReference type="ARBA" id="ARBA00023136"/>
    </source>
</evidence>
<dbReference type="RefSeq" id="WP_078716919.1">
    <property type="nucleotide sequence ID" value="NZ_FUYC01000004.1"/>
</dbReference>
<dbReference type="InterPro" id="IPR003369">
    <property type="entry name" value="TatA/B/E"/>
</dbReference>
<dbReference type="InterPro" id="IPR006312">
    <property type="entry name" value="TatA/E"/>
</dbReference>
<sequence>MFGLGVWELVLILLIVVLIFGANKLPEVGAGIGKAIQNFKRATGEPEEIDVTPGKDKVGDQDQDKNKEA</sequence>
<dbReference type="AlphaFoldDB" id="A0A1T4WSQ8"/>
<dbReference type="EMBL" id="FUYC01000004">
    <property type="protein sequence ID" value="SKA80400.1"/>
    <property type="molecule type" value="Genomic_DNA"/>
</dbReference>
<dbReference type="Proteomes" id="UP000190027">
    <property type="component" value="Unassembled WGS sequence"/>
</dbReference>
<proteinExistence type="inferred from homology"/>
<keyword evidence="6 9" id="KW-1133">Transmembrane helix</keyword>
<dbReference type="GO" id="GO:0033281">
    <property type="term" value="C:TAT protein transport complex"/>
    <property type="evidence" value="ECO:0007669"/>
    <property type="project" value="UniProtKB-UniRule"/>
</dbReference>
<reference evidence="11 12" key="1">
    <citation type="submission" date="2017-02" db="EMBL/GenBank/DDBJ databases">
        <authorList>
            <person name="Peterson S.W."/>
        </authorList>
    </citation>
    <scope>NUCLEOTIDE SEQUENCE [LARGE SCALE GENOMIC DNA]</scope>
    <source>
        <strain evidence="11 12">DSM 16080</strain>
    </source>
</reference>
<evidence type="ECO:0000256" key="10">
    <source>
        <dbReference type="SAM" id="MobiDB-lite"/>
    </source>
</evidence>